<organism evidence="3 4">
    <name type="scientific">Oesophagostomum dentatum</name>
    <name type="common">Nodular worm</name>
    <dbReference type="NCBI Taxonomy" id="61180"/>
    <lineage>
        <taxon>Eukaryota</taxon>
        <taxon>Metazoa</taxon>
        <taxon>Ecdysozoa</taxon>
        <taxon>Nematoda</taxon>
        <taxon>Chromadorea</taxon>
        <taxon>Rhabditida</taxon>
        <taxon>Rhabditina</taxon>
        <taxon>Rhabditomorpha</taxon>
        <taxon>Strongyloidea</taxon>
        <taxon>Strongylidae</taxon>
        <taxon>Oesophagostomum</taxon>
    </lineage>
</organism>
<reference evidence="3 4" key="1">
    <citation type="submission" date="2014-03" db="EMBL/GenBank/DDBJ databases">
        <title>Draft genome of the hookworm Oesophagostomum dentatum.</title>
        <authorList>
            <person name="Mitreva M."/>
        </authorList>
    </citation>
    <scope>NUCLEOTIDE SEQUENCE [LARGE SCALE GENOMIC DNA]</scope>
    <source>
        <strain evidence="3 4">OD-Hann</strain>
    </source>
</reference>
<keyword evidence="1" id="KW-1133">Transmembrane helix</keyword>
<evidence type="ECO:0000313" key="4">
    <source>
        <dbReference type="Proteomes" id="UP000053660"/>
    </source>
</evidence>
<accession>A0A0B1SXI6</accession>
<keyword evidence="1" id="KW-0472">Membrane</keyword>
<dbReference type="EMBL" id="KN556250">
    <property type="protein sequence ID" value="KHJ88217.1"/>
    <property type="molecule type" value="Genomic_DNA"/>
</dbReference>
<keyword evidence="1" id="KW-0812">Transmembrane</keyword>
<name>A0A0B1SXI6_OESDE</name>
<gene>
    <name evidence="3" type="ORF">OESDEN_11991</name>
</gene>
<sequence>MWTITVKQALVTDGSGNRVCIHGTCYEDSTTTRQFSCHCRFMYYGRNCELQRSMMESNTLWVMENAHTVFPAFSVITTFMILFVIYFACLSRRKLPEEREKDHEHKHSIRDRKLRVAIEQKKNIIRKK</sequence>
<keyword evidence="4" id="KW-1185">Reference proteome</keyword>
<feature type="domain" description="EGF-like" evidence="2">
    <location>
        <begin position="37"/>
        <end position="48"/>
    </location>
</feature>
<protein>
    <recommendedName>
        <fullName evidence="2">EGF-like domain-containing protein</fullName>
    </recommendedName>
</protein>
<evidence type="ECO:0000259" key="2">
    <source>
        <dbReference type="PROSITE" id="PS00022"/>
    </source>
</evidence>
<dbReference type="AlphaFoldDB" id="A0A0B1SXI6"/>
<evidence type="ECO:0000256" key="1">
    <source>
        <dbReference type="SAM" id="Phobius"/>
    </source>
</evidence>
<dbReference type="SUPFAM" id="SSF57196">
    <property type="entry name" value="EGF/Laminin"/>
    <property type="match status" value="1"/>
</dbReference>
<dbReference type="Gene3D" id="2.10.25.10">
    <property type="entry name" value="Laminin"/>
    <property type="match status" value="1"/>
</dbReference>
<dbReference type="PROSITE" id="PS00022">
    <property type="entry name" value="EGF_1"/>
    <property type="match status" value="1"/>
</dbReference>
<dbReference type="InterPro" id="IPR000742">
    <property type="entry name" value="EGF"/>
</dbReference>
<proteinExistence type="predicted"/>
<feature type="transmembrane region" description="Helical" evidence="1">
    <location>
        <begin position="69"/>
        <end position="89"/>
    </location>
</feature>
<dbReference type="Proteomes" id="UP000053660">
    <property type="component" value="Unassembled WGS sequence"/>
</dbReference>
<feature type="non-terminal residue" evidence="3">
    <location>
        <position position="128"/>
    </location>
</feature>
<dbReference type="OrthoDB" id="5856139at2759"/>
<evidence type="ECO:0000313" key="3">
    <source>
        <dbReference type="EMBL" id="KHJ88217.1"/>
    </source>
</evidence>